<reference evidence="1" key="1">
    <citation type="journal article" date="2014" name="Nat. Commun.">
        <title>The tobacco genome sequence and its comparison with those of tomato and potato.</title>
        <authorList>
            <person name="Sierro N."/>
            <person name="Battey J.N."/>
            <person name="Ouadi S."/>
            <person name="Bakaher N."/>
            <person name="Bovet L."/>
            <person name="Willig A."/>
            <person name="Goepfert S."/>
            <person name="Peitsch M.C."/>
            <person name="Ivanov N.V."/>
        </authorList>
    </citation>
    <scope>NUCLEOTIDE SEQUENCE [LARGE SCALE GENOMIC DNA]</scope>
</reference>
<gene>
    <name evidence="2" type="primary">LOC142179887</name>
</gene>
<keyword evidence="1" id="KW-1185">Reference proteome</keyword>
<organism evidence="1 2">
    <name type="scientific">Nicotiana tabacum</name>
    <name type="common">Common tobacco</name>
    <dbReference type="NCBI Taxonomy" id="4097"/>
    <lineage>
        <taxon>Eukaryota</taxon>
        <taxon>Viridiplantae</taxon>
        <taxon>Streptophyta</taxon>
        <taxon>Embryophyta</taxon>
        <taxon>Tracheophyta</taxon>
        <taxon>Spermatophyta</taxon>
        <taxon>Magnoliopsida</taxon>
        <taxon>eudicotyledons</taxon>
        <taxon>Gunneridae</taxon>
        <taxon>Pentapetalae</taxon>
        <taxon>asterids</taxon>
        <taxon>lamiids</taxon>
        <taxon>Solanales</taxon>
        <taxon>Solanaceae</taxon>
        <taxon>Nicotianoideae</taxon>
        <taxon>Nicotianeae</taxon>
        <taxon>Nicotiana</taxon>
    </lineage>
</organism>
<accession>A0AC58UBM7</accession>
<protein>
    <submittedName>
        <fullName evidence="2">Uncharacterized protein LOC142179887</fullName>
    </submittedName>
</protein>
<dbReference type="RefSeq" id="XP_075106876.1">
    <property type="nucleotide sequence ID" value="XM_075250775.1"/>
</dbReference>
<proteinExistence type="predicted"/>
<evidence type="ECO:0000313" key="2">
    <source>
        <dbReference type="RefSeq" id="XP_075106876.1"/>
    </source>
</evidence>
<dbReference type="Proteomes" id="UP000790787">
    <property type="component" value="Chromosome 4"/>
</dbReference>
<reference evidence="2" key="2">
    <citation type="submission" date="2025-08" db="UniProtKB">
        <authorList>
            <consortium name="RefSeq"/>
        </authorList>
    </citation>
    <scope>IDENTIFICATION</scope>
    <source>
        <tissue evidence="2">Leaf</tissue>
    </source>
</reference>
<name>A0AC58UBM7_TOBAC</name>
<evidence type="ECO:0000313" key="1">
    <source>
        <dbReference type="Proteomes" id="UP000790787"/>
    </source>
</evidence>
<sequence>MHHSASMKVITKVERITGIGRQEFPFTYLEYPIFYARRKMDYYQEFITKVMDKLQVWKGKLLSIGGQSVLISHVLQSMLIHLLSAVNPPNNVINKLHKIFAQFFWSSSIGGSSRHWASWNNLCMPCDEAAIGFRSLHDVSKALFYKLWWNFRTKPSLWSAFMSQKYCKKLNAVITGLGALYFLVPPEFGVDETVHNVYDVMDDSAWNADKILEILPEEFAEHILPHMKPPVVHDVLDKPQWMLETRGEFSVKSAWEYLRRRNKPANAYKKIWVKGLPFKIAFFMWKVWRNKLPLYDFFKRVGYLMASKCWCCAEPKEEIMQHLFFTSYTANRVWKYFLGHASIALDGITFHQTVTKC</sequence>